<dbReference type="EMBL" id="JABSND010000120">
    <property type="protein sequence ID" value="KAI6297049.1"/>
    <property type="molecule type" value="Genomic_DNA"/>
</dbReference>
<evidence type="ECO:0000256" key="1">
    <source>
        <dbReference type="SAM" id="MobiDB-lite"/>
    </source>
</evidence>
<sequence>MKISAILTVFTLASAAAAAAVDLSTNSQEGPVIAARDPSSGSSHGPQIQRRYNTNRARCYNACVADLTPEFPDDEDEVKRICRPHGLSELFT</sequence>
<dbReference type="Proteomes" id="UP001059893">
    <property type="component" value="Unassembled WGS sequence"/>
</dbReference>
<keyword evidence="4" id="KW-1185">Reference proteome</keyword>
<protein>
    <submittedName>
        <fullName evidence="3">Uncharacterized protein</fullName>
    </submittedName>
</protein>
<evidence type="ECO:0000256" key="2">
    <source>
        <dbReference type="SAM" id="SignalP"/>
    </source>
</evidence>
<feature type="chain" id="PRO_5045671504" evidence="2">
    <location>
        <begin position="19"/>
        <end position="92"/>
    </location>
</feature>
<accession>A0ABQ8NK54</accession>
<feature type="signal peptide" evidence="2">
    <location>
        <begin position="1"/>
        <end position="18"/>
    </location>
</feature>
<evidence type="ECO:0000313" key="4">
    <source>
        <dbReference type="Proteomes" id="UP001059893"/>
    </source>
</evidence>
<gene>
    <name evidence="3" type="ORF">MCOR33_006505</name>
</gene>
<evidence type="ECO:0000313" key="3">
    <source>
        <dbReference type="EMBL" id="KAI6297049.1"/>
    </source>
</evidence>
<feature type="region of interest" description="Disordered" evidence="1">
    <location>
        <begin position="27"/>
        <end position="50"/>
    </location>
</feature>
<feature type="compositionally biased region" description="Polar residues" evidence="1">
    <location>
        <begin position="39"/>
        <end position="50"/>
    </location>
</feature>
<name>A0ABQ8NK54_PYRGI</name>
<proteinExistence type="predicted"/>
<comment type="caution">
    <text evidence="3">The sequence shown here is derived from an EMBL/GenBank/DDBJ whole genome shotgun (WGS) entry which is preliminary data.</text>
</comment>
<reference evidence="3" key="1">
    <citation type="submission" date="2021-01" db="EMBL/GenBank/DDBJ databases">
        <title>Deciphering the adaptive evolutionary patterns associated with biogeogrpahic diversity in the finger millet blast pathogen Magnaporthe oryzae in Eastern Africa.</title>
        <authorList>
            <person name="Onyema G."/>
            <person name="Shittu T.A."/>
            <person name="Dodsworth S."/>
            <person name="Devilliers S."/>
            <person name="Muthumeenakshi S."/>
            <person name="Sreenivasaprasad S."/>
        </authorList>
    </citation>
    <scope>NUCLEOTIDE SEQUENCE</scope>
    <source>
        <strain evidence="3">D15/s37</strain>
    </source>
</reference>
<keyword evidence="2" id="KW-0732">Signal</keyword>
<organism evidence="3 4">
    <name type="scientific">Pyricularia grisea</name>
    <name type="common">Crabgrass-specific blast fungus</name>
    <name type="synonym">Magnaporthe grisea</name>
    <dbReference type="NCBI Taxonomy" id="148305"/>
    <lineage>
        <taxon>Eukaryota</taxon>
        <taxon>Fungi</taxon>
        <taxon>Dikarya</taxon>
        <taxon>Ascomycota</taxon>
        <taxon>Pezizomycotina</taxon>
        <taxon>Sordariomycetes</taxon>
        <taxon>Sordariomycetidae</taxon>
        <taxon>Magnaporthales</taxon>
        <taxon>Pyriculariaceae</taxon>
        <taxon>Pyricularia</taxon>
    </lineage>
</organism>